<accession>A0A2P6RU11</accession>
<reference evidence="2 3" key="1">
    <citation type="journal article" date="2018" name="Nat. Genet.">
        <title>The Rosa genome provides new insights in the design of modern roses.</title>
        <authorList>
            <person name="Bendahmane M."/>
        </authorList>
    </citation>
    <scope>NUCLEOTIDE SEQUENCE [LARGE SCALE GENOMIC DNA]</scope>
    <source>
        <strain evidence="3">cv. Old Blush</strain>
    </source>
</reference>
<dbReference type="EMBL" id="PDCK01000040">
    <property type="protein sequence ID" value="PRQ49909.1"/>
    <property type="molecule type" value="Genomic_DNA"/>
</dbReference>
<keyword evidence="1" id="KW-1133">Transmembrane helix</keyword>
<evidence type="ECO:0000313" key="3">
    <source>
        <dbReference type="Proteomes" id="UP000238479"/>
    </source>
</evidence>
<comment type="caution">
    <text evidence="2">The sequence shown here is derived from an EMBL/GenBank/DDBJ whole genome shotgun (WGS) entry which is preliminary data.</text>
</comment>
<dbReference type="Proteomes" id="UP000238479">
    <property type="component" value="Chromosome 2"/>
</dbReference>
<organism evidence="2 3">
    <name type="scientific">Rosa chinensis</name>
    <name type="common">China rose</name>
    <dbReference type="NCBI Taxonomy" id="74649"/>
    <lineage>
        <taxon>Eukaryota</taxon>
        <taxon>Viridiplantae</taxon>
        <taxon>Streptophyta</taxon>
        <taxon>Embryophyta</taxon>
        <taxon>Tracheophyta</taxon>
        <taxon>Spermatophyta</taxon>
        <taxon>Magnoliopsida</taxon>
        <taxon>eudicotyledons</taxon>
        <taxon>Gunneridae</taxon>
        <taxon>Pentapetalae</taxon>
        <taxon>rosids</taxon>
        <taxon>fabids</taxon>
        <taxon>Rosales</taxon>
        <taxon>Rosaceae</taxon>
        <taxon>Rosoideae</taxon>
        <taxon>Rosoideae incertae sedis</taxon>
        <taxon>Rosa</taxon>
    </lineage>
</organism>
<feature type="transmembrane region" description="Helical" evidence="1">
    <location>
        <begin position="110"/>
        <end position="136"/>
    </location>
</feature>
<dbReference type="Gramene" id="PRQ49909">
    <property type="protein sequence ID" value="PRQ49909"/>
    <property type="gene ID" value="RchiOBHm_Chr2g0127191"/>
</dbReference>
<keyword evidence="1" id="KW-0472">Membrane</keyword>
<feature type="transmembrane region" description="Helical" evidence="1">
    <location>
        <begin position="53"/>
        <end position="72"/>
    </location>
</feature>
<evidence type="ECO:0000256" key="1">
    <source>
        <dbReference type="SAM" id="Phobius"/>
    </source>
</evidence>
<keyword evidence="1" id="KW-0812">Transmembrane</keyword>
<protein>
    <submittedName>
        <fullName evidence="2">Uncharacterized protein</fullName>
    </submittedName>
</protein>
<evidence type="ECO:0000313" key="2">
    <source>
        <dbReference type="EMBL" id="PRQ49909.1"/>
    </source>
</evidence>
<name>A0A2P6RU11_ROSCH</name>
<dbReference type="AlphaFoldDB" id="A0A2P6RU11"/>
<keyword evidence="3" id="KW-1185">Reference proteome</keyword>
<gene>
    <name evidence="2" type="ORF">RchiOBHm_Chr2g0127191</name>
</gene>
<sequence length="156" mass="16808">MLNMDIKIKSRHISLVLLVLLILLHGVELIGLLTVTKIRFICSASSPGLVPIQLVIILILHVIVLIVASIFHKPYVTHPLLFKPINTVSIAITVIAVGKAFSAIDVVGGVSIAVVIGRVLTVVVVQVGIFIMTIFLSCNFILDINGGWCLLIGRTI</sequence>
<feature type="transmembrane region" description="Helical" evidence="1">
    <location>
        <begin position="84"/>
        <end position="104"/>
    </location>
</feature>
<proteinExistence type="predicted"/>